<dbReference type="EMBL" id="CP015879">
    <property type="protein sequence ID" value="ANI19019.1"/>
    <property type="molecule type" value="Genomic_DNA"/>
</dbReference>
<evidence type="ECO:0008006" key="3">
    <source>
        <dbReference type="Google" id="ProtNLM"/>
    </source>
</evidence>
<gene>
    <name evidence="1" type="ORF">A9C11_33745</name>
</gene>
<dbReference type="PROSITE" id="PS51257">
    <property type="entry name" value="PROKAR_LIPOPROTEIN"/>
    <property type="match status" value="1"/>
</dbReference>
<keyword evidence="1" id="KW-0614">Plasmid</keyword>
<protein>
    <recommendedName>
        <fullName evidence="3">Lipoprotein</fullName>
    </recommendedName>
</protein>
<dbReference type="GeneID" id="93444580"/>
<organism evidence="1 2">
    <name type="scientific">Pseudomonas citronellolis</name>
    <dbReference type="NCBI Taxonomy" id="53408"/>
    <lineage>
        <taxon>Bacteria</taxon>
        <taxon>Pseudomonadati</taxon>
        <taxon>Pseudomonadota</taxon>
        <taxon>Gammaproteobacteria</taxon>
        <taxon>Pseudomonadales</taxon>
        <taxon>Pseudomonadaceae</taxon>
        <taxon>Pseudomonas</taxon>
    </lineage>
</organism>
<geneLocation type="plasmid" evidence="2">
    <name>prbl16</name>
</geneLocation>
<dbReference type="AlphaFoldDB" id="A0A1A9KNI5"/>
<proteinExistence type="predicted"/>
<reference evidence="1 2" key="1">
    <citation type="submission" date="2016-05" db="EMBL/GenBank/DDBJ databases">
        <title>Genome Sequence of Pseudomonas citronellolis Strain SJTE-3, an Estrogens and Persistent Organic Pollutants degradation strain.</title>
        <authorList>
            <person name="Liang R."/>
        </authorList>
    </citation>
    <scope>NUCLEOTIDE SEQUENCE [LARGE SCALE GENOMIC DNA]</scope>
    <source>
        <strain evidence="1 2">SJTE-3</strain>
        <plasmid evidence="2">Plasmid prbl16</plasmid>
    </source>
</reference>
<evidence type="ECO:0000313" key="2">
    <source>
        <dbReference type="Proteomes" id="UP000077748"/>
    </source>
</evidence>
<name>A0A1A9KNI5_9PSED</name>
<sequence length="157" mass="17778">MKKYALLLCLTLTGCTGGKTILPVTAADIQDRSLILGAQQAVQRGQYQEAEQLLSKYVYRTDKGDLKIQFWGLNGESRKIAIDTVISLLWETGRDQTLAQFAKEYLSGDEYKVTMCRLSERQAHYPEAYACWNNLGHEDRAERTIRTEAALRILGTE</sequence>
<evidence type="ECO:0000313" key="1">
    <source>
        <dbReference type="EMBL" id="ANI19019.1"/>
    </source>
</evidence>
<dbReference type="Proteomes" id="UP000077748">
    <property type="component" value="Plasmid pRBL16"/>
</dbReference>
<accession>A0A1A9KNI5</accession>
<dbReference type="RefSeq" id="WP_010792571.1">
    <property type="nucleotide sequence ID" value="NZ_CP015879.1"/>
</dbReference>